<proteinExistence type="predicted"/>
<dbReference type="RefSeq" id="WP_260104478.1">
    <property type="nucleotide sequence ID" value="NZ_JALXSQ010000032.1"/>
</dbReference>
<dbReference type="InterPro" id="IPR051490">
    <property type="entry name" value="THEM6_lcsJ_thioesterase"/>
</dbReference>
<gene>
    <name evidence="1" type="ORF">M3D15_07900</name>
</gene>
<dbReference type="InterPro" id="IPR029069">
    <property type="entry name" value="HotDog_dom_sf"/>
</dbReference>
<evidence type="ECO:0000313" key="1">
    <source>
        <dbReference type="EMBL" id="MCT2043252.1"/>
    </source>
</evidence>
<dbReference type="Gene3D" id="3.10.129.10">
    <property type="entry name" value="Hotdog Thioesterase"/>
    <property type="match status" value="1"/>
</dbReference>
<name>A0ABT2HY48_9MICO</name>
<dbReference type="EMBL" id="JALXSQ010000032">
    <property type="protein sequence ID" value="MCT2043252.1"/>
    <property type="molecule type" value="Genomic_DNA"/>
</dbReference>
<evidence type="ECO:0000313" key="2">
    <source>
        <dbReference type="Proteomes" id="UP001525379"/>
    </source>
</evidence>
<dbReference type="PANTHER" id="PTHR12475">
    <property type="match status" value="1"/>
</dbReference>
<dbReference type="Proteomes" id="UP001525379">
    <property type="component" value="Unassembled WGS sequence"/>
</dbReference>
<dbReference type="SUPFAM" id="SSF54637">
    <property type="entry name" value="Thioesterase/thiol ester dehydrase-isomerase"/>
    <property type="match status" value="1"/>
</dbReference>
<dbReference type="Pfam" id="PF13279">
    <property type="entry name" value="4HBT_2"/>
    <property type="match status" value="1"/>
</dbReference>
<comment type="caution">
    <text evidence="1">The sequence shown here is derived from an EMBL/GenBank/DDBJ whole genome shotgun (WGS) entry which is preliminary data.</text>
</comment>
<sequence>MKYFLRMLKVWLRSRREGALSVGEVCRTPLRVNLGDLDIYRHVNNGTYLTIADLGRYEWMLRTGLWRRFGKRGWFPVVASQTTTYRKSLEWNQHFILETRLLGLDSRDFYLEHRFVANNEIYARIYIRARIISRKGRVNMEDVERAVPELQELPHRVPEWIDVWHEATRLPSTRQDAPSVWDDEGFTR</sequence>
<dbReference type="PANTHER" id="PTHR12475:SF4">
    <property type="entry name" value="PROTEIN THEM6"/>
    <property type="match status" value="1"/>
</dbReference>
<organism evidence="1 2">
    <name type="scientific">Pseudoclavibacter albus</name>
    <dbReference type="NCBI Taxonomy" id="272241"/>
    <lineage>
        <taxon>Bacteria</taxon>
        <taxon>Bacillati</taxon>
        <taxon>Actinomycetota</taxon>
        <taxon>Actinomycetes</taxon>
        <taxon>Micrococcales</taxon>
        <taxon>Microbacteriaceae</taxon>
        <taxon>Pseudoclavibacter</taxon>
    </lineage>
</organism>
<dbReference type="CDD" id="cd00586">
    <property type="entry name" value="4HBT"/>
    <property type="match status" value="1"/>
</dbReference>
<reference evidence="1 2" key="1">
    <citation type="submission" date="2022-04" db="EMBL/GenBank/DDBJ databases">
        <title>Human microbiome associated bacterial genomes.</title>
        <authorList>
            <person name="Sandstrom S."/>
            <person name="Salamzade R."/>
            <person name="Kalan L.R."/>
        </authorList>
    </citation>
    <scope>NUCLEOTIDE SEQUENCE [LARGE SCALE GENOMIC DNA]</scope>
    <source>
        <strain evidence="2">p3-SID1799</strain>
    </source>
</reference>
<keyword evidence="2" id="KW-1185">Reference proteome</keyword>
<accession>A0ABT2HY48</accession>
<protein>
    <submittedName>
        <fullName evidence="1">Thioesterase family protein</fullName>
    </submittedName>
</protein>